<organism evidence="10 11">
    <name type="scientific">[Myrmecia] bisecta</name>
    <dbReference type="NCBI Taxonomy" id="41462"/>
    <lineage>
        <taxon>Eukaryota</taxon>
        <taxon>Viridiplantae</taxon>
        <taxon>Chlorophyta</taxon>
        <taxon>core chlorophytes</taxon>
        <taxon>Trebouxiophyceae</taxon>
        <taxon>Trebouxiales</taxon>
        <taxon>Trebouxiaceae</taxon>
        <taxon>Myrmecia</taxon>
    </lineage>
</organism>
<name>A0AAW1R887_9CHLO</name>
<keyword evidence="4" id="KW-0496">Mitochondrion</keyword>
<sequence>MIGHIVRTTRLAKAWPLWSLRGLAKDARERAVTVIKLGCLIHVVRNYCVEITVCFGPSMLPTFNARGDILLLEHFSVWTEQIHVGDVVVARSVQNPRHIVCKRVLGLPGDQVAVAGPTYLGASRTVTVPHGHVWLQGDNLLNSTDSRHYGSVPYNMLKGKACVKLWPLREAGAKGLPATLTHGGLLLWESKRSSSDSTGGCYPNLLWPTESVLDSSLDLAARMSARSLLESATGESAEAPAPSSAVCTGASAIFLKPKVSRQDGSRARLDVCTSWSTDPTSPSIRTSMNCNGGRTAADAFCKEQGFSLAGYILQDTSVGVSTVSLFSRQTCQGPLCRGFASIECIACGITSPTLLPGVQKAGDEGIQTGGGGSGTAAMSGSGTGSASTSTSTSAASGSSSSSEQPQPSSGQSQPQPSGSQSQPQPHPAGPPAILCINDGYGNIGCGNVGNNNRGDNNRGDYNIGNGNQGSRNIGSDNRGDNNVGSDNEGSNNIGSGNHGEDNIGSYNYGNTNIGSYNDGHQNIGSYNRGNRNIGSWNNGDENIGSFNDGFYNIGSFNRGDRNIGSFDTGDYNLGSFNEGSNNTGSFLEGSNLGGGFPAQLRPGAAQSPSSAQPQGTAGTPSASPTPTAQPPATASQGAAGSTPNAGPSVAP</sequence>
<dbReference type="GO" id="GO:0042720">
    <property type="term" value="C:mitochondrial inner membrane peptidase complex"/>
    <property type="evidence" value="ECO:0007669"/>
    <property type="project" value="TreeGrafter"/>
</dbReference>
<dbReference type="Pfam" id="PF10502">
    <property type="entry name" value="Peptidase_S26"/>
    <property type="match status" value="2"/>
</dbReference>
<evidence type="ECO:0000256" key="7">
    <source>
        <dbReference type="PIRSR" id="PIRSR600223-1"/>
    </source>
</evidence>
<dbReference type="Pfam" id="PF01469">
    <property type="entry name" value="Pentapeptide_2"/>
    <property type="match status" value="2"/>
</dbReference>
<dbReference type="GO" id="GO:0006465">
    <property type="term" value="P:signal peptide processing"/>
    <property type="evidence" value="ECO:0007669"/>
    <property type="project" value="InterPro"/>
</dbReference>
<feature type="compositionally biased region" description="Low complexity" evidence="8">
    <location>
        <begin position="375"/>
        <end position="423"/>
    </location>
</feature>
<comment type="similarity">
    <text evidence="6">Belongs to the peptidase S26 family. IMP1 subfamily.</text>
</comment>
<dbReference type="Proteomes" id="UP001489004">
    <property type="component" value="Unassembled WGS sequence"/>
</dbReference>
<feature type="region of interest" description="Disordered" evidence="8">
    <location>
        <begin position="584"/>
        <end position="651"/>
    </location>
</feature>
<feature type="region of interest" description="Disordered" evidence="8">
    <location>
        <begin position="459"/>
        <end position="498"/>
    </location>
</feature>
<dbReference type="SUPFAM" id="SSF51306">
    <property type="entry name" value="LexA/Signal peptidase"/>
    <property type="match status" value="1"/>
</dbReference>
<evidence type="ECO:0000313" key="11">
    <source>
        <dbReference type="Proteomes" id="UP001489004"/>
    </source>
</evidence>
<dbReference type="PANTHER" id="PTHR12383">
    <property type="entry name" value="PROTEASE FAMILY S26 MITOCHONDRIAL INNER MEMBRANE PROTEASE-RELATED"/>
    <property type="match status" value="1"/>
</dbReference>
<protein>
    <recommendedName>
        <fullName evidence="9">Peptidase S26 domain-containing protein</fullName>
    </recommendedName>
</protein>
<comment type="caution">
    <text evidence="10">The sequence shown here is derived from an EMBL/GenBank/DDBJ whole genome shotgun (WGS) entry which is preliminary data.</text>
</comment>
<dbReference type="InterPro" id="IPR002989">
    <property type="entry name" value="Mycobac_pentapep"/>
</dbReference>
<evidence type="ECO:0000313" key="10">
    <source>
        <dbReference type="EMBL" id="KAK9829968.1"/>
    </source>
</evidence>
<feature type="active site" evidence="7">
    <location>
        <position position="102"/>
    </location>
</feature>
<keyword evidence="11" id="KW-1185">Reference proteome</keyword>
<dbReference type="GO" id="GO:0006627">
    <property type="term" value="P:protein processing involved in protein targeting to mitochondrion"/>
    <property type="evidence" value="ECO:0007669"/>
    <property type="project" value="TreeGrafter"/>
</dbReference>
<dbReference type="AlphaFoldDB" id="A0AAW1R887"/>
<accession>A0AAW1R887</accession>
<evidence type="ECO:0000259" key="9">
    <source>
        <dbReference type="Pfam" id="PF10502"/>
    </source>
</evidence>
<keyword evidence="5" id="KW-0472">Membrane</keyword>
<evidence type="ECO:0000256" key="2">
    <source>
        <dbReference type="ARBA" id="ARBA00022792"/>
    </source>
</evidence>
<dbReference type="InterPro" id="IPR019533">
    <property type="entry name" value="Peptidase_S26"/>
</dbReference>
<reference evidence="10 11" key="1">
    <citation type="journal article" date="2024" name="Nat. Commun.">
        <title>Phylogenomics reveals the evolutionary origins of lichenization in chlorophyte algae.</title>
        <authorList>
            <person name="Puginier C."/>
            <person name="Libourel C."/>
            <person name="Otte J."/>
            <person name="Skaloud P."/>
            <person name="Haon M."/>
            <person name="Grisel S."/>
            <person name="Petersen M."/>
            <person name="Berrin J.G."/>
            <person name="Delaux P.M."/>
            <person name="Dal Grande F."/>
            <person name="Keller J."/>
        </authorList>
    </citation>
    <scope>NUCLEOTIDE SEQUENCE [LARGE SCALE GENOMIC DNA]</scope>
    <source>
        <strain evidence="10 11">SAG 2043</strain>
    </source>
</reference>
<evidence type="ECO:0000256" key="5">
    <source>
        <dbReference type="ARBA" id="ARBA00023136"/>
    </source>
</evidence>
<keyword evidence="2" id="KW-0999">Mitochondrion inner membrane</keyword>
<keyword evidence="3" id="KW-0378">Hydrolase</keyword>
<evidence type="ECO:0000256" key="3">
    <source>
        <dbReference type="ARBA" id="ARBA00022801"/>
    </source>
</evidence>
<feature type="active site" evidence="7">
    <location>
        <position position="58"/>
    </location>
</feature>
<feature type="compositionally biased region" description="Polar residues" evidence="8">
    <location>
        <begin position="468"/>
        <end position="495"/>
    </location>
</feature>
<evidence type="ECO:0000256" key="4">
    <source>
        <dbReference type="ARBA" id="ARBA00023128"/>
    </source>
</evidence>
<dbReference type="CDD" id="cd06530">
    <property type="entry name" value="S26_SPase_I"/>
    <property type="match status" value="1"/>
</dbReference>
<feature type="domain" description="Peptidase S26" evidence="9">
    <location>
        <begin position="31"/>
        <end position="115"/>
    </location>
</feature>
<dbReference type="GO" id="GO:0004252">
    <property type="term" value="F:serine-type endopeptidase activity"/>
    <property type="evidence" value="ECO:0007669"/>
    <property type="project" value="InterPro"/>
</dbReference>
<feature type="compositionally biased region" description="Low complexity" evidence="8">
    <location>
        <begin position="615"/>
        <end position="643"/>
    </location>
</feature>
<dbReference type="PANTHER" id="PTHR12383:SF16">
    <property type="entry name" value="MITOCHONDRIAL INNER MEMBRANE PROTEASE SUBUNIT 1"/>
    <property type="match status" value="1"/>
</dbReference>
<dbReference type="InterPro" id="IPR000223">
    <property type="entry name" value="Pept_S26A_signal_pept_1"/>
</dbReference>
<comment type="subcellular location">
    <subcellularLocation>
        <location evidence="1">Mitochondrion inner membrane</location>
    </subcellularLocation>
</comment>
<dbReference type="EMBL" id="JALJOR010000001">
    <property type="protein sequence ID" value="KAK9829968.1"/>
    <property type="molecule type" value="Genomic_DNA"/>
</dbReference>
<evidence type="ECO:0000256" key="6">
    <source>
        <dbReference type="ARBA" id="ARBA00038445"/>
    </source>
</evidence>
<feature type="domain" description="Peptidase S26" evidence="9">
    <location>
        <begin position="124"/>
        <end position="166"/>
    </location>
</feature>
<evidence type="ECO:0000256" key="1">
    <source>
        <dbReference type="ARBA" id="ARBA00004273"/>
    </source>
</evidence>
<proteinExistence type="inferred from homology"/>
<feature type="region of interest" description="Disordered" evidence="8">
    <location>
        <begin position="360"/>
        <end position="435"/>
    </location>
</feature>
<gene>
    <name evidence="10" type="ORF">WJX72_008940</name>
</gene>
<dbReference type="InterPro" id="IPR036286">
    <property type="entry name" value="LexA/Signal_pep-like_sf"/>
</dbReference>
<dbReference type="PRINTS" id="PR00727">
    <property type="entry name" value="LEADERPTASE"/>
</dbReference>
<dbReference type="Gene3D" id="2.10.109.10">
    <property type="entry name" value="Umud Fragment, subunit A"/>
    <property type="match status" value="1"/>
</dbReference>
<dbReference type="InterPro" id="IPR052064">
    <property type="entry name" value="Mito_IMP1_subunit"/>
</dbReference>
<evidence type="ECO:0000256" key="8">
    <source>
        <dbReference type="SAM" id="MobiDB-lite"/>
    </source>
</evidence>